<keyword evidence="2" id="KW-0597">Phosphoprotein</keyword>
<dbReference type="PROSITE" id="PS51805">
    <property type="entry name" value="EPHD"/>
    <property type="match status" value="1"/>
</dbReference>
<dbReference type="Pfam" id="PF00439">
    <property type="entry name" value="Bromodomain"/>
    <property type="match status" value="1"/>
</dbReference>
<dbReference type="InterPro" id="IPR019786">
    <property type="entry name" value="Zinc_finger_PHD-type_CS"/>
</dbReference>
<dbReference type="SUPFAM" id="SSF57903">
    <property type="entry name" value="FYVE/PHD zinc finger"/>
    <property type="match status" value="1"/>
</dbReference>
<dbReference type="GO" id="GO:0008270">
    <property type="term" value="F:zinc ion binding"/>
    <property type="evidence" value="ECO:0007669"/>
    <property type="project" value="UniProtKB-KW"/>
</dbReference>
<dbReference type="GO" id="GO:0006357">
    <property type="term" value="P:regulation of transcription by RNA polymerase II"/>
    <property type="evidence" value="ECO:0007669"/>
    <property type="project" value="TreeGrafter"/>
</dbReference>
<feature type="domain" description="PWWP" evidence="16">
    <location>
        <begin position="1172"/>
        <end position="1249"/>
    </location>
</feature>
<protein>
    <submittedName>
        <fullName evidence="18">Peregrin-like</fullName>
    </submittedName>
</protein>
<evidence type="ECO:0000259" key="14">
    <source>
        <dbReference type="PROSITE" id="PS50016"/>
    </source>
</evidence>
<dbReference type="SMART" id="SM00249">
    <property type="entry name" value="PHD"/>
    <property type="match status" value="2"/>
</dbReference>
<feature type="domain" description="PHD-type" evidence="14">
    <location>
        <begin position="308"/>
        <end position="358"/>
    </location>
</feature>
<feature type="compositionally biased region" description="Low complexity" evidence="12">
    <location>
        <begin position="954"/>
        <end position="970"/>
    </location>
</feature>
<gene>
    <name evidence="18" type="primary">Brpf1</name>
</gene>
<feature type="compositionally biased region" description="Polar residues" evidence="12">
    <location>
        <begin position="146"/>
        <end position="155"/>
    </location>
</feature>
<dbReference type="Pfam" id="PF13832">
    <property type="entry name" value="zf-HC5HC2H_2"/>
    <property type="match status" value="1"/>
</dbReference>
<dbReference type="Pfam" id="PF10513">
    <property type="entry name" value="EPL1"/>
    <property type="match status" value="1"/>
</dbReference>
<evidence type="ECO:0000256" key="10">
    <source>
        <dbReference type="PROSITE-ProRule" id="PRU00035"/>
    </source>
</evidence>
<evidence type="ECO:0000313" key="18">
    <source>
        <dbReference type="EMBL" id="CAB3226261.1"/>
    </source>
</evidence>
<keyword evidence="5 11" id="KW-0863">Zinc-finger</keyword>
<sequence>MAEVVNVSEFLHNLRETKPPWECPICQKVYKSYSGMEYHMLNFDHTAQTPVQKPASAIARKSKLKSSKKKKNNRFSRRSPSPIQFNTPARETLTWAEAQKMVEVESEGKIFRLNISDKLDIISDSDVDKDDDSTTSGSDNAENKSDNGSTTGSKASKSDGSKNGTSTAGKSGINSKDLKNVTIPQYNSENLQSAQPNRSSPAKLPKPTYRVLSEYETEQPDAPTRGSAYYRYIEKQVEDLEEEVEYDMDEEDAVWLELMNEQREKDGIPQISHDQLELLMDRFEKESYFEQAKNGSGSQGTQPMIDEDAVCCVCNDGECQNSNVILFCDMCNLAVHQECYGVPYIPEGQWLCRRCLQSPSCPVDCCLCPSRSGAFKQTDDNRWAHVVCALWVPEVGFSNTVFLEPIDGLKNIPTARWRLTCYICKQRNVGACIQCHRANCYTAFHVTCAQQAGLYMKMEPVRESGRNGMTITVKKEAYCDVHTPPDASPRQNRPNGPFAFESDLKKSGDKMKKARKILAEKRHEMPHIAIPYIPRDKISSIGRHVMIQKKSAFLQRLLSYWTLKRQSRNGVPLLRRLQSHVHSHKSKDPEAESQQHVLIEQLKYWHRLRHDLERARLLIELIRKREKLKRETVRISQVASELRLAPFLTLLRRALSRLRGIDVAKVFAEPVTAKEAPDYFKIIKNPMDFSTMGSKLETHKYQSFEQFESDFNLVVSNCMLYNTRETIFYRLAVRMRDYGGAVLRETRREMERTGFDPDTGMLLDKTPTKLPRQVSIDEETRLQLPLEEQLDLMIQRLDSALLNGRKTRKIRQEINNIRRKMSADNGPKPRPQTEKKRNELVTAQRRFSADDVDTVSSTTETEAVTSDVGAAFKASPKARFNAPGRRGRGRKRLWSARSPSNCDSRLKKLRLARSGSCPAPVDEQVNGVTAAQRLCEELNIDVKGDAEPTSARVSPEPGSYESSNGSGSVSRRTAVLFKKKSRSRQPSVSVRNSNGRSGVESNGSASESNTKVTAKSLKRRRSTSGHVIPEKRKHSSLGAEEKDIVFNGIDTTQDDCAFKDRPVLKRRESFHVYREGQTGVRTRSTSDSDTTSSGASVNGTLKRKKRSPKKKRSQSCGDVLVRPSVSDGTSETSNDDRPGLILDGAGEHFRKQSCASATEDEFEEDDLPHIDFLDLVWAKCRGYPPYPALLINPKMPRNGCLHNGVPIPVPPLDVLQVGDKRVENGNRRLYLVLFFDTKRTWQWLPRNKLEALGVDEKADQGKLGEGRRPAIRKNVEAAYNRALLHRSRVTGQIPDSDDDIEDTDLLDLANIPVST</sequence>
<feature type="compositionally biased region" description="Low complexity" evidence="12">
    <location>
        <begin position="1078"/>
        <end position="1097"/>
    </location>
</feature>
<dbReference type="FunFam" id="2.30.30.140:FF:000008">
    <property type="entry name" value="Bromodomain containing 1, isoform CRA_b"/>
    <property type="match status" value="1"/>
</dbReference>
<dbReference type="PANTHER" id="PTHR13793:SF107">
    <property type="entry name" value="BROMODOMAIN-CONTAINING PROTEIN HOMOLOG"/>
    <property type="match status" value="1"/>
</dbReference>
<feature type="region of interest" description="Disordered" evidence="12">
    <location>
        <begin position="817"/>
        <end position="839"/>
    </location>
</feature>
<dbReference type="PROSITE" id="PS00633">
    <property type="entry name" value="BROMODOMAIN_1"/>
    <property type="match status" value="1"/>
</dbReference>
<organism evidence="18">
    <name type="scientific">Phallusia mammillata</name>
    <dbReference type="NCBI Taxonomy" id="59560"/>
    <lineage>
        <taxon>Eukaryota</taxon>
        <taxon>Metazoa</taxon>
        <taxon>Chordata</taxon>
        <taxon>Tunicata</taxon>
        <taxon>Ascidiacea</taxon>
        <taxon>Phlebobranchia</taxon>
        <taxon>Ascidiidae</taxon>
        <taxon>Phallusia</taxon>
    </lineage>
</organism>
<feature type="region of interest" description="Disordered" evidence="12">
    <location>
        <begin position="879"/>
        <end position="900"/>
    </location>
</feature>
<dbReference type="PROSITE" id="PS50016">
    <property type="entry name" value="ZF_PHD_2"/>
    <property type="match status" value="1"/>
</dbReference>
<evidence type="ECO:0000256" key="7">
    <source>
        <dbReference type="ARBA" id="ARBA00022990"/>
    </source>
</evidence>
<keyword evidence="4" id="KW-0677">Repeat</keyword>
<evidence type="ECO:0000256" key="1">
    <source>
        <dbReference type="ARBA" id="ARBA00004123"/>
    </source>
</evidence>
<dbReference type="InterPro" id="IPR018359">
    <property type="entry name" value="Bromodomain_CS"/>
</dbReference>
<feature type="domain" description="PHD-type" evidence="17">
    <location>
        <begin position="362"/>
        <end position="483"/>
    </location>
</feature>
<feature type="compositionally biased region" description="Basic residues" evidence="12">
    <location>
        <begin position="1101"/>
        <end position="1113"/>
    </location>
</feature>
<dbReference type="InterPro" id="IPR034732">
    <property type="entry name" value="EPHD"/>
</dbReference>
<evidence type="ECO:0000256" key="2">
    <source>
        <dbReference type="ARBA" id="ARBA00022553"/>
    </source>
</evidence>
<dbReference type="FunFam" id="3.30.40.10:FF:000007">
    <property type="entry name" value="Bromodomain containing 1, isoform CRA_b"/>
    <property type="match status" value="1"/>
</dbReference>
<dbReference type="PANTHER" id="PTHR13793">
    <property type="entry name" value="PHD FINGER PROTEINS"/>
    <property type="match status" value="1"/>
</dbReference>
<evidence type="ECO:0000256" key="5">
    <source>
        <dbReference type="ARBA" id="ARBA00022771"/>
    </source>
</evidence>
<dbReference type="FunFam" id="3.30.40.10:FF:000008">
    <property type="entry name" value="Bromodomain containing 1, isoform CRA_a"/>
    <property type="match status" value="1"/>
</dbReference>
<feature type="domain" description="C2H2-type" evidence="15">
    <location>
        <begin position="21"/>
        <end position="50"/>
    </location>
</feature>
<feature type="compositionally biased region" description="Basic residues" evidence="12">
    <location>
        <begin position="60"/>
        <end position="77"/>
    </location>
</feature>
<keyword evidence="8 10" id="KW-0103">Bromodomain</keyword>
<dbReference type="Gene3D" id="3.30.40.10">
    <property type="entry name" value="Zinc/RING finger domain, C3HC4 (zinc finger)"/>
    <property type="match status" value="2"/>
</dbReference>
<comment type="subcellular location">
    <subcellularLocation>
        <location evidence="1">Nucleus</location>
    </subcellularLocation>
</comment>
<evidence type="ECO:0000256" key="4">
    <source>
        <dbReference type="ARBA" id="ARBA00022737"/>
    </source>
</evidence>
<dbReference type="CDD" id="cd15572">
    <property type="entry name" value="PHD_BRPF"/>
    <property type="match status" value="1"/>
</dbReference>
<dbReference type="PROSITE" id="PS50157">
    <property type="entry name" value="ZINC_FINGER_C2H2_2"/>
    <property type="match status" value="1"/>
</dbReference>
<dbReference type="CDD" id="cd15670">
    <property type="entry name" value="ePHD_BRPF"/>
    <property type="match status" value="1"/>
</dbReference>
<reference evidence="18" key="1">
    <citation type="submission" date="2020-04" db="EMBL/GenBank/DDBJ databases">
        <authorList>
            <person name="Neveu A P."/>
        </authorList>
    </citation>
    <scope>NUCLEOTIDE SEQUENCE</scope>
    <source>
        <tissue evidence="18">Whole embryo</tissue>
    </source>
</reference>
<dbReference type="GO" id="GO:0005634">
    <property type="term" value="C:nucleus"/>
    <property type="evidence" value="ECO:0007669"/>
    <property type="project" value="UniProtKB-SubCell"/>
</dbReference>
<dbReference type="Gene3D" id="1.20.920.10">
    <property type="entry name" value="Bromodomain-like"/>
    <property type="match status" value="1"/>
</dbReference>
<dbReference type="PRINTS" id="PR00503">
    <property type="entry name" value="BROMODOMAIN"/>
</dbReference>
<proteinExistence type="evidence at transcript level"/>
<feature type="region of interest" description="Disordered" evidence="12">
    <location>
        <begin position="57"/>
        <end position="88"/>
    </location>
</feature>
<dbReference type="InterPro" id="IPR036427">
    <property type="entry name" value="Bromodomain-like_sf"/>
</dbReference>
<feature type="domain" description="Bromo" evidence="13">
    <location>
        <begin position="659"/>
        <end position="729"/>
    </location>
</feature>
<feature type="compositionally biased region" description="Acidic residues" evidence="12">
    <location>
        <begin position="124"/>
        <end position="133"/>
    </location>
</feature>
<evidence type="ECO:0000259" key="16">
    <source>
        <dbReference type="PROSITE" id="PS50812"/>
    </source>
</evidence>
<dbReference type="InterPro" id="IPR001487">
    <property type="entry name" value="Bromodomain"/>
</dbReference>
<dbReference type="PROSITE" id="PS50014">
    <property type="entry name" value="BROMODOMAIN_2"/>
    <property type="match status" value="1"/>
</dbReference>
<evidence type="ECO:0000256" key="8">
    <source>
        <dbReference type="ARBA" id="ARBA00023117"/>
    </source>
</evidence>
<dbReference type="InterPro" id="IPR013083">
    <property type="entry name" value="Znf_RING/FYVE/PHD"/>
</dbReference>
<feature type="region of interest" description="Disordered" evidence="12">
    <location>
        <begin position="483"/>
        <end position="503"/>
    </location>
</feature>
<dbReference type="PROSITE" id="PS01359">
    <property type="entry name" value="ZF_PHD_1"/>
    <property type="match status" value="1"/>
</dbReference>
<dbReference type="InterPro" id="IPR011011">
    <property type="entry name" value="Znf_FYVE_PHD"/>
</dbReference>
<evidence type="ECO:0000256" key="11">
    <source>
        <dbReference type="PROSITE-ProRule" id="PRU00042"/>
    </source>
</evidence>
<keyword evidence="9" id="KW-0539">Nucleus</keyword>
<dbReference type="SUPFAM" id="SSF63748">
    <property type="entry name" value="Tudor/PWWP/MBT"/>
    <property type="match status" value="1"/>
</dbReference>
<evidence type="ECO:0000256" key="9">
    <source>
        <dbReference type="ARBA" id="ARBA00023242"/>
    </source>
</evidence>
<dbReference type="PROSITE" id="PS50812">
    <property type="entry name" value="PWWP"/>
    <property type="match status" value="1"/>
</dbReference>
<dbReference type="PROSITE" id="PS00028">
    <property type="entry name" value="ZINC_FINGER_C2H2_1"/>
    <property type="match status" value="1"/>
</dbReference>
<evidence type="ECO:0000259" key="15">
    <source>
        <dbReference type="PROSITE" id="PS50157"/>
    </source>
</evidence>
<dbReference type="InterPro" id="IPR019787">
    <property type="entry name" value="Znf_PHD-finger"/>
</dbReference>
<keyword evidence="7" id="KW-0007">Acetylation</keyword>
<dbReference type="InterPro" id="IPR001965">
    <property type="entry name" value="Znf_PHD"/>
</dbReference>
<dbReference type="SMART" id="SM00297">
    <property type="entry name" value="BROMO"/>
    <property type="match status" value="1"/>
</dbReference>
<evidence type="ECO:0000259" key="13">
    <source>
        <dbReference type="PROSITE" id="PS50014"/>
    </source>
</evidence>
<accession>A0A6F9D8D8</accession>
<feature type="region of interest" description="Disordered" evidence="12">
    <location>
        <begin position="946"/>
        <end position="1036"/>
    </location>
</feature>
<dbReference type="Pfam" id="PF00855">
    <property type="entry name" value="PWWP"/>
    <property type="match status" value="1"/>
</dbReference>
<evidence type="ECO:0000256" key="3">
    <source>
        <dbReference type="ARBA" id="ARBA00022723"/>
    </source>
</evidence>
<feature type="compositionally biased region" description="Polar residues" evidence="12">
    <location>
        <begin position="161"/>
        <end position="174"/>
    </location>
</feature>
<evidence type="ECO:0000256" key="6">
    <source>
        <dbReference type="ARBA" id="ARBA00022833"/>
    </source>
</evidence>
<dbReference type="SMART" id="SM00293">
    <property type="entry name" value="PWWP"/>
    <property type="match status" value="1"/>
</dbReference>
<feature type="compositionally biased region" description="Basic residues" evidence="12">
    <location>
        <begin position="885"/>
        <end position="894"/>
    </location>
</feature>
<dbReference type="Gene3D" id="2.30.30.140">
    <property type="match status" value="1"/>
</dbReference>
<feature type="region of interest" description="Disordered" evidence="12">
    <location>
        <begin position="1075"/>
        <end position="1142"/>
    </location>
</feature>
<keyword evidence="6" id="KW-0862">Zinc</keyword>
<feature type="region of interest" description="Disordered" evidence="12">
    <location>
        <begin position="124"/>
        <end position="178"/>
    </location>
</feature>
<dbReference type="InterPro" id="IPR000313">
    <property type="entry name" value="PWWP_dom"/>
</dbReference>
<keyword evidence="3" id="KW-0479">Metal-binding</keyword>
<dbReference type="InterPro" id="IPR019542">
    <property type="entry name" value="Enhancer_polycomb-like_N"/>
</dbReference>
<dbReference type="InterPro" id="IPR013087">
    <property type="entry name" value="Znf_C2H2_type"/>
</dbReference>
<dbReference type="SUPFAM" id="SSF47370">
    <property type="entry name" value="Bromodomain"/>
    <property type="match status" value="1"/>
</dbReference>
<dbReference type="InterPro" id="IPR050701">
    <property type="entry name" value="Histone_Mod_Regulator"/>
</dbReference>
<feature type="compositionally biased region" description="Polar residues" evidence="12">
    <location>
        <begin position="984"/>
        <end position="1013"/>
    </location>
</feature>
<dbReference type="Pfam" id="PF13831">
    <property type="entry name" value="PHD_2"/>
    <property type="match status" value="1"/>
</dbReference>
<evidence type="ECO:0000259" key="17">
    <source>
        <dbReference type="PROSITE" id="PS51805"/>
    </source>
</evidence>
<dbReference type="EMBL" id="LR783396">
    <property type="protein sequence ID" value="CAB3226261.1"/>
    <property type="molecule type" value="mRNA"/>
</dbReference>
<name>A0A6F9D8D8_9ASCI</name>
<evidence type="ECO:0000256" key="12">
    <source>
        <dbReference type="SAM" id="MobiDB-lite"/>
    </source>
</evidence>